<keyword evidence="1" id="KW-0175">Coiled coil</keyword>
<dbReference type="AlphaFoldDB" id="A0A940SAL3"/>
<feature type="coiled-coil region" evidence="1">
    <location>
        <begin position="573"/>
        <end position="639"/>
    </location>
</feature>
<feature type="signal peptide" evidence="2">
    <location>
        <begin position="1"/>
        <end position="17"/>
    </location>
</feature>
<gene>
    <name evidence="3" type="ORF">J5Y10_26280</name>
</gene>
<sequence>MRRLALLLTILTFPAPADELPVTGVVMSSSGLMQVDRGATLPADASATFHVPVEAVDDVLKSLLVRDPAGTVEGVRLPARDLAAEAFRGLPLKPDDFENRAALLNALRGQVVEAGGTTGRIGEAAETEKGLRLALITPAGVTSVLLGDGAEARLQDAALATRVARAAEALATARGEDGRLIEVLLRGTSPREVAVTTVLPAPVWKPSWRLVVPSSGSPSQARLQGWAVVENLSGADWDRVRLTLVSGEAASLHQPLYEPIRVPRQELPLRVAEGVRVEADTGPRPVPPPPAAEPMSRSRAYEAARAAPAPVAQAAAPALAAASAGRIAFTLPSPVSMRAGMTANLPFLDVELPAERVWWIQDLVARHPLQAVRITNASAGTLPDGIVTVFGAENAEAGAWLGDAEMRALPSGQPRLLAFGRDRDVLVTSSRHEAQRAVAASFRPGQVALKTLQTEELALAIDPRGARGPLLIDLPRREGARPLFPVQSEGDYGLRHRAALDGTPVTLRLAFEREAEQLVTIWDAGLGDPLLLSWRSIEVQPTLRRLPGGPGTLESLRAALDGMPPDAPGRDPLARLTESMAQARTLLDAFTAQWRAYATAEAALNRARAAAEDRSGAAKEEARRALNRASLEVEQAGTRADNAWEAWQRAVQGVLASTPR</sequence>
<accession>A0A940SAL3</accession>
<feature type="chain" id="PRO_5037681716" description="DUF4139 domain-containing protein" evidence="2">
    <location>
        <begin position="18"/>
        <end position="660"/>
    </location>
</feature>
<evidence type="ECO:0008006" key="5">
    <source>
        <dbReference type="Google" id="ProtNLM"/>
    </source>
</evidence>
<organism evidence="3 4">
    <name type="scientific">Roseomonas indoligenes</name>
    <dbReference type="NCBI Taxonomy" id="2820811"/>
    <lineage>
        <taxon>Bacteria</taxon>
        <taxon>Pseudomonadati</taxon>
        <taxon>Pseudomonadota</taxon>
        <taxon>Alphaproteobacteria</taxon>
        <taxon>Acetobacterales</taxon>
        <taxon>Roseomonadaceae</taxon>
        <taxon>Roseomonas</taxon>
    </lineage>
</organism>
<evidence type="ECO:0000256" key="1">
    <source>
        <dbReference type="SAM" id="Coils"/>
    </source>
</evidence>
<keyword evidence="2" id="KW-0732">Signal</keyword>
<keyword evidence="4" id="KW-1185">Reference proteome</keyword>
<evidence type="ECO:0000313" key="3">
    <source>
        <dbReference type="EMBL" id="MBP0496317.1"/>
    </source>
</evidence>
<dbReference type="EMBL" id="JAGIZA010000034">
    <property type="protein sequence ID" value="MBP0496317.1"/>
    <property type="molecule type" value="Genomic_DNA"/>
</dbReference>
<protein>
    <recommendedName>
        <fullName evidence="5">DUF4139 domain-containing protein</fullName>
    </recommendedName>
</protein>
<reference evidence="3" key="1">
    <citation type="submission" date="2021-03" db="EMBL/GenBank/DDBJ databases">
        <authorList>
            <person name="So Y."/>
        </authorList>
    </citation>
    <scope>NUCLEOTIDE SEQUENCE</scope>
    <source>
        <strain evidence="3">SG15</strain>
    </source>
</reference>
<evidence type="ECO:0000313" key="4">
    <source>
        <dbReference type="Proteomes" id="UP000677537"/>
    </source>
</evidence>
<dbReference type="Proteomes" id="UP000677537">
    <property type="component" value="Unassembled WGS sequence"/>
</dbReference>
<name>A0A940SAL3_9PROT</name>
<proteinExistence type="predicted"/>
<comment type="caution">
    <text evidence="3">The sequence shown here is derived from an EMBL/GenBank/DDBJ whole genome shotgun (WGS) entry which is preliminary data.</text>
</comment>
<evidence type="ECO:0000256" key="2">
    <source>
        <dbReference type="SAM" id="SignalP"/>
    </source>
</evidence>